<dbReference type="RefSeq" id="XP_001435592.1">
    <property type="nucleotide sequence ID" value="XM_001435555.1"/>
</dbReference>
<accession>A0CBM8</accession>
<reference evidence="2 3" key="1">
    <citation type="journal article" date="2006" name="Nature">
        <title>Global trends of whole-genome duplications revealed by the ciliate Paramecium tetraurelia.</title>
        <authorList>
            <consortium name="Genoscope"/>
            <person name="Aury J.-M."/>
            <person name="Jaillon O."/>
            <person name="Duret L."/>
            <person name="Noel B."/>
            <person name="Jubin C."/>
            <person name="Porcel B.M."/>
            <person name="Segurens B."/>
            <person name="Daubin V."/>
            <person name="Anthouard V."/>
            <person name="Aiach N."/>
            <person name="Arnaiz O."/>
            <person name="Billaut A."/>
            <person name="Beisson J."/>
            <person name="Blanc I."/>
            <person name="Bouhouche K."/>
            <person name="Camara F."/>
            <person name="Duharcourt S."/>
            <person name="Guigo R."/>
            <person name="Gogendeau D."/>
            <person name="Katinka M."/>
            <person name="Keller A.-M."/>
            <person name="Kissmehl R."/>
            <person name="Klotz C."/>
            <person name="Koll F."/>
            <person name="Le Moue A."/>
            <person name="Lepere C."/>
            <person name="Malinsky S."/>
            <person name="Nowacki M."/>
            <person name="Nowak J.K."/>
            <person name="Plattner H."/>
            <person name="Poulain J."/>
            <person name="Ruiz F."/>
            <person name="Serrano V."/>
            <person name="Zagulski M."/>
            <person name="Dessen P."/>
            <person name="Betermier M."/>
            <person name="Weissenbach J."/>
            <person name="Scarpelli C."/>
            <person name="Schachter V."/>
            <person name="Sperling L."/>
            <person name="Meyer E."/>
            <person name="Cohen J."/>
            <person name="Wincker P."/>
        </authorList>
    </citation>
    <scope>NUCLEOTIDE SEQUENCE [LARGE SCALE GENOMIC DNA]</scope>
    <source>
        <strain evidence="2 3">Stock d4-2</strain>
    </source>
</reference>
<dbReference type="InParanoid" id="A0CBM8"/>
<gene>
    <name evidence="2" type="ORF">GSPATT00036978001</name>
</gene>
<name>A0CBM8_PARTE</name>
<dbReference type="Proteomes" id="UP000000600">
    <property type="component" value="Unassembled WGS sequence"/>
</dbReference>
<organism evidence="2 3">
    <name type="scientific">Paramecium tetraurelia</name>
    <dbReference type="NCBI Taxonomy" id="5888"/>
    <lineage>
        <taxon>Eukaryota</taxon>
        <taxon>Sar</taxon>
        <taxon>Alveolata</taxon>
        <taxon>Ciliophora</taxon>
        <taxon>Intramacronucleata</taxon>
        <taxon>Oligohymenophorea</taxon>
        <taxon>Peniculida</taxon>
        <taxon>Parameciidae</taxon>
        <taxon>Paramecium</taxon>
    </lineage>
</organism>
<dbReference type="EMBL" id="CT868058">
    <property type="protein sequence ID" value="CAK68195.1"/>
    <property type="molecule type" value="Genomic_DNA"/>
</dbReference>
<dbReference type="GeneID" id="5021377"/>
<evidence type="ECO:0000256" key="1">
    <source>
        <dbReference type="SAM" id="SignalP"/>
    </source>
</evidence>
<sequence>MIKLFSFIGFLFTVLTKLIVYEQKFNHALNDWVNNNNNENLNYQIDASNNIQETPKLNENTIIQRFFKFPPHNQLFIDINIILNRALDLVVQIGNKKYLSFAQYDASNPTATCKFTFVHLYEIDVITISAQKNPSQLISFDWALKQISIYIEECPATCSYCPDLYGVDACSQFSALFPFQGLYSKEADNWIITPNIQNSSTNQPISSRIKIYYNRKCDFLPTCLQYLFFKA</sequence>
<dbReference type="PANTHER" id="PTHR39767:SF2">
    <property type="entry name" value="CHROMOSOME UNDETERMINED SCAFFOLD_1, WHOLE GENOME SHOTGUN SEQUENCE"/>
    <property type="match status" value="1"/>
</dbReference>
<dbReference type="AlphaFoldDB" id="A0CBM8"/>
<protein>
    <submittedName>
        <fullName evidence="2">Uncharacterized protein</fullName>
    </submittedName>
</protein>
<dbReference type="KEGG" id="ptm:GSPATT00036978001"/>
<dbReference type="HOGENOM" id="CLU_1201837_0_0_1"/>
<evidence type="ECO:0000313" key="2">
    <source>
        <dbReference type="EMBL" id="CAK68195.1"/>
    </source>
</evidence>
<keyword evidence="3" id="KW-1185">Reference proteome</keyword>
<dbReference type="PANTHER" id="PTHR39767">
    <property type="entry name" value="CALCIUM/CALMODULIN-BINDING MEMBRANE PROTEIN PCM4-RELATED"/>
    <property type="match status" value="1"/>
</dbReference>
<feature type="signal peptide" evidence="1">
    <location>
        <begin position="1"/>
        <end position="16"/>
    </location>
</feature>
<proteinExistence type="predicted"/>
<evidence type="ECO:0000313" key="3">
    <source>
        <dbReference type="Proteomes" id="UP000000600"/>
    </source>
</evidence>
<keyword evidence="1" id="KW-0732">Signal</keyword>
<feature type="chain" id="PRO_5002622973" evidence="1">
    <location>
        <begin position="17"/>
        <end position="231"/>
    </location>
</feature>